<organism evidence="5 6">
    <name type="scientific">Euroglyphus maynei</name>
    <name type="common">Mayne's house dust mite</name>
    <dbReference type="NCBI Taxonomy" id="6958"/>
    <lineage>
        <taxon>Eukaryota</taxon>
        <taxon>Metazoa</taxon>
        <taxon>Ecdysozoa</taxon>
        <taxon>Arthropoda</taxon>
        <taxon>Chelicerata</taxon>
        <taxon>Arachnida</taxon>
        <taxon>Acari</taxon>
        <taxon>Acariformes</taxon>
        <taxon>Sarcoptiformes</taxon>
        <taxon>Astigmata</taxon>
        <taxon>Psoroptidia</taxon>
        <taxon>Analgoidea</taxon>
        <taxon>Pyroglyphidae</taxon>
        <taxon>Pyroglyphinae</taxon>
        <taxon>Euroglyphus</taxon>
    </lineage>
</organism>
<evidence type="ECO:0000256" key="2">
    <source>
        <dbReference type="ARBA" id="ARBA00023002"/>
    </source>
</evidence>
<dbReference type="InterPro" id="IPR013328">
    <property type="entry name" value="6PGD_dom2"/>
</dbReference>
<dbReference type="PANTHER" id="PTHR48075">
    <property type="entry name" value="3-HYDROXYACYL-COA DEHYDROGENASE FAMILY PROTEIN"/>
    <property type="match status" value="1"/>
</dbReference>
<keyword evidence="2" id="KW-0560">Oxidoreductase</keyword>
<dbReference type="PANTHER" id="PTHR48075:SF1">
    <property type="entry name" value="LAMBDA-CRYSTALLIN HOMOLOG"/>
    <property type="match status" value="1"/>
</dbReference>
<dbReference type="AlphaFoldDB" id="A0A1Y3BDW4"/>
<proteinExistence type="inferred from homology"/>
<evidence type="ECO:0000256" key="1">
    <source>
        <dbReference type="ARBA" id="ARBA00009463"/>
    </source>
</evidence>
<dbReference type="Proteomes" id="UP000194236">
    <property type="component" value="Unassembled WGS sequence"/>
</dbReference>
<sequence>MIFIAHGFDVHLYDIKEEQVDEAMKWINDHVTKLEHDKCLRGQLSAVKQLTHVHKARTMAECLDGAVHVQECVFEDLDLKRKVFHEIDQICSDNVVLCSSSSCFLPSKLFEGLKHNSQMIVGHPVNPPYFVPLVEIVPSKWTSQAVIDRTRALLDKVGQKPVTLKKEIEGFIVNRIQYAILNECYRLIDSDVISVADVDKVMTHGLGMRYAFMGPWETAHLNANGMREYFDKYAKGIHDVSMTFGPVPIMEGPTADLIVKEMSQAIPLERLEQRRKWRDERLVELASLKHKASK</sequence>
<evidence type="ECO:0000313" key="6">
    <source>
        <dbReference type="Proteomes" id="UP000194236"/>
    </source>
</evidence>
<comment type="similarity">
    <text evidence="1">Belongs to the 3-hydroxyacyl-CoA dehydrogenase family.</text>
</comment>
<dbReference type="GO" id="GO:0070403">
    <property type="term" value="F:NAD+ binding"/>
    <property type="evidence" value="ECO:0007669"/>
    <property type="project" value="InterPro"/>
</dbReference>
<feature type="domain" description="3-hydroxyacyl-CoA dehydrogenase C-terminal" evidence="3">
    <location>
        <begin position="170"/>
        <end position="225"/>
    </location>
</feature>
<accession>A0A1Y3BDW4</accession>
<gene>
    <name evidence="5" type="ORF">BLA29_002138</name>
</gene>
<name>A0A1Y3BDW4_EURMA</name>
<dbReference type="Gene3D" id="3.40.50.720">
    <property type="entry name" value="NAD(P)-binding Rossmann-like Domain"/>
    <property type="match status" value="1"/>
</dbReference>
<dbReference type="Pfam" id="PF00725">
    <property type="entry name" value="3HCDH"/>
    <property type="match status" value="1"/>
</dbReference>
<dbReference type="OrthoDB" id="2021159at2759"/>
<dbReference type="SUPFAM" id="SSF48179">
    <property type="entry name" value="6-phosphogluconate dehydrogenase C-terminal domain-like"/>
    <property type="match status" value="1"/>
</dbReference>
<dbReference type="GO" id="GO:0050104">
    <property type="term" value="F:L-gulonate 3-dehydrogenase activity"/>
    <property type="evidence" value="ECO:0007669"/>
    <property type="project" value="TreeGrafter"/>
</dbReference>
<reference evidence="5 6" key="1">
    <citation type="submission" date="2017-03" db="EMBL/GenBank/DDBJ databases">
        <title>Genome Survey of Euroglyphus maynei.</title>
        <authorList>
            <person name="Arlian L.G."/>
            <person name="Morgan M.S."/>
            <person name="Rider S.D."/>
        </authorList>
    </citation>
    <scope>NUCLEOTIDE SEQUENCE [LARGE SCALE GENOMIC DNA]</scope>
    <source>
        <strain evidence="5">Arlian Lab</strain>
        <tissue evidence="5">Whole body</tissue>
    </source>
</reference>
<evidence type="ECO:0000313" key="5">
    <source>
        <dbReference type="EMBL" id="OTF78194.1"/>
    </source>
</evidence>
<dbReference type="InterPro" id="IPR006108">
    <property type="entry name" value="3HC_DH_C"/>
</dbReference>
<keyword evidence="6" id="KW-1185">Reference proteome</keyword>
<dbReference type="SUPFAM" id="SSF51735">
    <property type="entry name" value="NAD(P)-binding Rossmann-fold domains"/>
    <property type="match status" value="1"/>
</dbReference>
<evidence type="ECO:0000259" key="4">
    <source>
        <dbReference type="Pfam" id="PF02737"/>
    </source>
</evidence>
<dbReference type="Pfam" id="PF02737">
    <property type="entry name" value="3HCDH_N"/>
    <property type="match status" value="1"/>
</dbReference>
<dbReference type="EMBL" id="MUJZ01029012">
    <property type="protein sequence ID" value="OTF78194.1"/>
    <property type="molecule type" value="Genomic_DNA"/>
</dbReference>
<dbReference type="InterPro" id="IPR036291">
    <property type="entry name" value="NAD(P)-bd_dom_sf"/>
</dbReference>
<dbReference type="Gene3D" id="1.10.1040.10">
    <property type="entry name" value="N-(1-d-carboxylethyl)-l-norvaline Dehydrogenase, domain 2"/>
    <property type="match status" value="1"/>
</dbReference>
<dbReference type="InterPro" id="IPR006176">
    <property type="entry name" value="3-OHacyl-CoA_DH_NAD-bd"/>
</dbReference>
<protein>
    <submittedName>
        <fullName evidence="5">Lambda-crystallin-like protein</fullName>
    </submittedName>
</protein>
<feature type="domain" description="3-hydroxyacyl-CoA dehydrogenase NAD binding" evidence="4">
    <location>
        <begin position="2"/>
        <end position="166"/>
    </location>
</feature>
<evidence type="ECO:0000259" key="3">
    <source>
        <dbReference type="Pfam" id="PF00725"/>
    </source>
</evidence>
<dbReference type="InterPro" id="IPR008927">
    <property type="entry name" value="6-PGluconate_DH-like_C_sf"/>
</dbReference>
<comment type="caution">
    <text evidence="5">The sequence shown here is derived from an EMBL/GenBank/DDBJ whole genome shotgun (WGS) entry which is preliminary data.</text>
</comment>
<dbReference type="GO" id="GO:0006631">
    <property type="term" value="P:fatty acid metabolic process"/>
    <property type="evidence" value="ECO:0007669"/>
    <property type="project" value="InterPro"/>
</dbReference>